<organism evidence="6 7">
    <name type="scientific">Pseudomonas auratipiscis</name>
    <dbReference type="NCBI Taxonomy" id="3115853"/>
    <lineage>
        <taxon>Bacteria</taxon>
        <taxon>Pseudomonadati</taxon>
        <taxon>Pseudomonadota</taxon>
        <taxon>Gammaproteobacteria</taxon>
        <taxon>Pseudomonadales</taxon>
        <taxon>Pseudomonadaceae</taxon>
        <taxon>Pseudomonas</taxon>
    </lineage>
</organism>
<dbReference type="PANTHER" id="PTHR43585">
    <property type="entry name" value="FUMIPYRROLE BIOSYNTHESIS PROTEIN C"/>
    <property type="match status" value="1"/>
</dbReference>
<keyword evidence="1" id="KW-0436">Ligase</keyword>
<dbReference type="AlphaFoldDB" id="A0AB35WSC6"/>
<gene>
    <name evidence="6" type="ORF">V0R53_06290</name>
</gene>
<comment type="caution">
    <text evidence="6">The sequence shown here is derived from an EMBL/GenBank/DDBJ whole genome shotgun (WGS) entry which is preliminary data.</text>
</comment>
<keyword evidence="7" id="KW-1185">Reference proteome</keyword>
<evidence type="ECO:0000256" key="4">
    <source>
        <dbReference type="PROSITE-ProRule" id="PRU00409"/>
    </source>
</evidence>
<dbReference type="InterPro" id="IPR052032">
    <property type="entry name" value="ATP-dep_AA_Ligase"/>
</dbReference>
<sequence>MTNPCIDSDLAPLVLVDAYSTGAMLARILAAQRPLLHVTSRSDMPDAFAASCPQECFQAHYSIQALGIEALVEQLAAQQPAAVLTGSEFGVELADYLAARLGLPGNDPEHSAARRDKSLMAEQVARVGLPVAEQLRTDSPAQAAAWFLARASKPVVVKPLDSAGSDNVFICHDMTQLQHAVACILGTTNLMMCANQALLLQEYLEGDEYIINTVSHEGRHWITDAWKSTKTLSADGRKIYDREHLLPADAEQLDGLIDYVEGVLDALAIAHGPAHTEVILTANGPRLLETGARVSGLANPDALQAATGNDQVSLTCRKYLTPHALAAVPRRYRLLNHCCTLNLITRRSAPFDLACVQEQLSTLASFHSARFRFADGRQTTPTIDLNSSPGAVFLLHPSADCIHQDHHAWRTWEQDWL</sequence>
<dbReference type="SUPFAM" id="SSF56059">
    <property type="entry name" value="Glutathione synthetase ATP-binding domain-like"/>
    <property type="match status" value="1"/>
</dbReference>
<accession>A0AB35WSC6</accession>
<dbReference type="EMBL" id="JAZDQP010000003">
    <property type="protein sequence ID" value="MEE1866001.1"/>
    <property type="molecule type" value="Genomic_DNA"/>
</dbReference>
<dbReference type="PANTHER" id="PTHR43585:SF2">
    <property type="entry name" value="ATP-GRASP ENZYME FSQD"/>
    <property type="match status" value="1"/>
</dbReference>
<dbReference type="PROSITE" id="PS50975">
    <property type="entry name" value="ATP_GRASP"/>
    <property type="match status" value="1"/>
</dbReference>
<reference evidence="6 7" key="1">
    <citation type="submission" date="2024-01" db="EMBL/GenBank/DDBJ databases">
        <title>Unpublished Manusciprt.</title>
        <authorList>
            <person name="Duman M."/>
            <person name="Valdes E.G."/>
            <person name="Ajmi N."/>
            <person name="Altun S."/>
            <person name="Saticioglu I.B."/>
        </authorList>
    </citation>
    <scope>NUCLEOTIDE SEQUENCE [LARGE SCALE GENOMIC DNA]</scope>
    <source>
        <strain evidence="6 7">120P</strain>
    </source>
</reference>
<dbReference type="Gene3D" id="3.30.470.20">
    <property type="entry name" value="ATP-grasp fold, B domain"/>
    <property type="match status" value="1"/>
</dbReference>
<dbReference type="Proteomes" id="UP001307839">
    <property type="component" value="Unassembled WGS sequence"/>
</dbReference>
<evidence type="ECO:0000313" key="6">
    <source>
        <dbReference type="EMBL" id="MEE1866001.1"/>
    </source>
</evidence>
<evidence type="ECO:0000313" key="7">
    <source>
        <dbReference type="Proteomes" id="UP001307839"/>
    </source>
</evidence>
<evidence type="ECO:0000256" key="3">
    <source>
        <dbReference type="ARBA" id="ARBA00022840"/>
    </source>
</evidence>
<keyword evidence="3 4" id="KW-0067">ATP-binding</keyword>
<dbReference type="Pfam" id="PF13535">
    <property type="entry name" value="ATP-grasp_4"/>
    <property type="match status" value="1"/>
</dbReference>
<evidence type="ECO:0000256" key="1">
    <source>
        <dbReference type="ARBA" id="ARBA00022598"/>
    </source>
</evidence>
<evidence type="ECO:0000256" key="2">
    <source>
        <dbReference type="ARBA" id="ARBA00022741"/>
    </source>
</evidence>
<dbReference type="GO" id="GO:0005524">
    <property type="term" value="F:ATP binding"/>
    <property type="evidence" value="ECO:0007669"/>
    <property type="project" value="UniProtKB-UniRule"/>
</dbReference>
<dbReference type="NCBIfam" id="NF005543">
    <property type="entry name" value="PRK07206.1"/>
    <property type="match status" value="1"/>
</dbReference>
<dbReference type="GO" id="GO:0046872">
    <property type="term" value="F:metal ion binding"/>
    <property type="evidence" value="ECO:0007669"/>
    <property type="project" value="InterPro"/>
</dbReference>
<keyword evidence="2 4" id="KW-0547">Nucleotide-binding</keyword>
<dbReference type="InterPro" id="IPR011761">
    <property type="entry name" value="ATP-grasp"/>
</dbReference>
<dbReference type="GO" id="GO:0016874">
    <property type="term" value="F:ligase activity"/>
    <property type="evidence" value="ECO:0007669"/>
    <property type="project" value="UniProtKB-KW"/>
</dbReference>
<feature type="domain" description="ATP-grasp" evidence="5">
    <location>
        <begin position="121"/>
        <end position="320"/>
    </location>
</feature>
<name>A0AB35WSC6_9PSED</name>
<dbReference type="RefSeq" id="WP_330079081.1">
    <property type="nucleotide sequence ID" value="NZ_JAZDCU010000003.1"/>
</dbReference>
<protein>
    <submittedName>
        <fullName evidence="6">ATP-grasp domain-containing protein</fullName>
    </submittedName>
</protein>
<evidence type="ECO:0000259" key="5">
    <source>
        <dbReference type="PROSITE" id="PS50975"/>
    </source>
</evidence>
<proteinExistence type="predicted"/>